<dbReference type="Proteomes" id="UP000291591">
    <property type="component" value="Unassembled WGS sequence"/>
</dbReference>
<feature type="transmembrane region" description="Helical" evidence="1">
    <location>
        <begin position="66"/>
        <end position="86"/>
    </location>
</feature>
<dbReference type="EMBL" id="SHKL01000001">
    <property type="protein sequence ID" value="RZT84137.1"/>
    <property type="molecule type" value="Genomic_DNA"/>
</dbReference>
<evidence type="ECO:0000256" key="1">
    <source>
        <dbReference type="SAM" id="Phobius"/>
    </source>
</evidence>
<dbReference type="OrthoDB" id="4466927at2"/>
<reference evidence="2 3" key="1">
    <citation type="submission" date="2019-02" db="EMBL/GenBank/DDBJ databases">
        <title>Sequencing the genomes of 1000 actinobacteria strains.</title>
        <authorList>
            <person name="Klenk H.-P."/>
        </authorList>
    </citation>
    <scope>NUCLEOTIDE SEQUENCE [LARGE SCALE GENOMIC DNA]</scope>
    <source>
        <strain evidence="2 3">DSM 45779</strain>
    </source>
</reference>
<keyword evidence="1" id="KW-0472">Membrane</keyword>
<protein>
    <recommendedName>
        <fullName evidence="4">DUF2029 domain-containing protein</fullName>
    </recommendedName>
</protein>
<accession>A0A4Q7UQQ9</accession>
<evidence type="ECO:0000313" key="3">
    <source>
        <dbReference type="Proteomes" id="UP000291591"/>
    </source>
</evidence>
<organism evidence="2 3">
    <name type="scientific">Pseudonocardia sediminis</name>
    <dbReference type="NCBI Taxonomy" id="1397368"/>
    <lineage>
        <taxon>Bacteria</taxon>
        <taxon>Bacillati</taxon>
        <taxon>Actinomycetota</taxon>
        <taxon>Actinomycetes</taxon>
        <taxon>Pseudonocardiales</taxon>
        <taxon>Pseudonocardiaceae</taxon>
        <taxon>Pseudonocardia</taxon>
    </lineage>
</organism>
<comment type="caution">
    <text evidence="2">The sequence shown here is derived from an EMBL/GenBank/DDBJ whole genome shotgun (WGS) entry which is preliminary data.</text>
</comment>
<keyword evidence="1" id="KW-0812">Transmembrane</keyword>
<evidence type="ECO:0008006" key="4">
    <source>
        <dbReference type="Google" id="ProtNLM"/>
    </source>
</evidence>
<dbReference type="AlphaFoldDB" id="A0A4Q7UQQ9"/>
<dbReference type="RefSeq" id="WP_130288786.1">
    <property type="nucleotide sequence ID" value="NZ_SHKL01000001.1"/>
</dbReference>
<keyword evidence="3" id="KW-1185">Reference proteome</keyword>
<proteinExistence type="predicted"/>
<evidence type="ECO:0000313" key="2">
    <source>
        <dbReference type="EMBL" id="RZT84137.1"/>
    </source>
</evidence>
<keyword evidence="1" id="KW-1133">Transmembrane helix</keyword>
<sequence length="167" mass="18140">MEDEMQRDGWFVRAAGAVGDLGNPFYREERRRDVWNEASAVGFQLMLWLGLAAAAAMIWIGGPPALPYVMVVIGIVGLPSLVCIVYAEKLGVRGTEGTRMARWRMVPYLVLVLTMAAGLLVRGSDDGFGASTLWGAVAGAVLVLGLMGWTEIRTRRRESAVDDIAAR</sequence>
<feature type="transmembrane region" description="Helical" evidence="1">
    <location>
        <begin position="128"/>
        <end position="149"/>
    </location>
</feature>
<name>A0A4Q7UQQ9_PSEST</name>
<gene>
    <name evidence="2" type="ORF">EV383_0971</name>
</gene>
<feature type="transmembrane region" description="Helical" evidence="1">
    <location>
        <begin position="106"/>
        <end position="122"/>
    </location>
</feature>
<feature type="transmembrane region" description="Helical" evidence="1">
    <location>
        <begin position="40"/>
        <end position="60"/>
    </location>
</feature>